<keyword evidence="12" id="KW-0547">Nucleotide-binding</keyword>
<feature type="region of interest" description="Disordered" evidence="22">
    <location>
        <begin position="193"/>
        <end position="242"/>
    </location>
</feature>
<evidence type="ECO:0000256" key="21">
    <source>
        <dbReference type="ARBA" id="ARBA00075920"/>
    </source>
</evidence>
<evidence type="ECO:0000259" key="23">
    <source>
        <dbReference type="SMART" id="SM00499"/>
    </source>
</evidence>
<evidence type="ECO:0000256" key="12">
    <source>
        <dbReference type="ARBA" id="ARBA00022741"/>
    </source>
</evidence>
<dbReference type="OrthoDB" id="6513042at2759"/>
<dbReference type="FunFam" id="3.40.50.300:FF:001468">
    <property type="entry name" value="Probable RNA helicase SDE3"/>
    <property type="match status" value="1"/>
</dbReference>
<dbReference type="InterPro" id="IPR026122">
    <property type="entry name" value="MOV-10/SDE3_DEXXQ/H-box"/>
</dbReference>
<evidence type="ECO:0000256" key="2">
    <source>
        <dbReference type="ARBA" id="ARBA00004496"/>
    </source>
</evidence>
<gene>
    <name evidence="24" type="ORF">OIU85_005732</name>
</gene>
<keyword evidence="13" id="KW-0378">Hydrolase</keyword>
<dbReference type="GO" id="GO:0005886">
    <property type="term" value="C:plasma membrane"/>
    <property type="evidence" value="ECO:0007669"/>
    <property type="project" value="UniProtKB-SubCell"/>
</dbReference>
<dbReference type="InterPro" id="IPR049080">
    <property type="entry name" value="MOV-10-like_beta-barrel"/>
</dbReference>
<dbReference type="Pfam" id="PF14368">
    <property type="entry name" value="LTP_2"/>
    <property type="match status" value="1"/>
</dbReference>
<evidence type="ECO:0000256" key="1">
    <source>
        <dbReference type="ARBA" id="ARBA00004123"/>
    </source>
</evidence>
<feature type="region of interest" description="Disordered" evidence="22">
    <location>
        <begin position="997"/>
        <end position="1039"/>
    </location>
</feature>
<evidence type="ECO:0000256" key="11">
    <source>
        <dbReference type="ARBA" id="ARBA00022729"/>
    </source>
</evidence>
<dbReference type="Proteomes" id="UP001151529">
    <property type="component" value="Chromosome 8"/>
</dbReference>
<keyword evidence="19" id="KW-0449">Lipoprotein</keyword>
<dbReference type="InterPro" id="IPR035206">
    <property type="entry name" value="Proteasome_beta2"/>
</dbReference>
<keyword evidence="15" id="KW-0067">ATP-binding</keyword>
<dbReference type="GO" id="GO:0098552">
    <property type="term" value="C:side of membrane"/>
    <property type="evidence" value="ECO:0007669"/>
    <property type="project" value="UniProtKB-KW"/>
</dbReference>
<evidence type="ECO:0000256" key="17">
    <source>
        <dbReference type="ARBA" id="ARBA00023158"/>
    </source>
</evidence>
<dbReference type="PANTHER" id="PTHR45418">
    <property type="entry name" value="CANCER/TESTIS ANTIGEN 55"/>
    <property type="match status" value="1"/>
</dbReference>
<dbReference type="CDD" id="cd03758">
    <property type="entry name" value="proteasome_beta_type_2"/>
    <property type="match status" value="1"/>
</dbReference>
<dbReference type="GO" id="GO:0005634">
    <property type="term" value="C:nucleus"/>
    <property type="evidence" value="ECO:0007669"/>
    <property type="project" value="UniProtKB-SubCell"/>
</dbReference>
<keyword evidence="9" id="KW-0963">Cytoplasm</keyword>
<dbReference type="FunFam" id="1.10.110.10:FF:000001">
    <property type="entry name" value="Bifunctional inhibitor/lipid-transfer protein/seed storage 2S albumin superfamily protein"/>
    <property type="match status" value="1"/>
</dbReference>
<dbReference type="SUPFAM" id="SSF56235">
    <property type="entry name" value="N-terminal nucleophile aminohydrolases (Ntn hydrolases)"/>
    <property type="match status" value="1"/>
</dbReference>
<evidence type="ECO:0000313" key="24">
    <source>
        <dbReference type="EMBL" id="KAJ6689363.1"/>
    </source>
</evidence>
<protein>
    <recommendedName>
        <fullName evidence="7">RNA helicase</fullName>
        <ecNumber evidence="7">3.6.4.13</ecNumber>
    </recommendedName>
    <alternativeName>
        <fullName evidence="21">Proteasome subunit beta type-4</fullName>
    </alternativeName>
</protein>
<dbReference type="Pfam" id="PF13087">
    <property type="entry name" value="AAA_12"/>
    <property type="match status" value="1"/>
</dbReference>
<evidence type="ECO:0000256" key="13">
    <source>
        <dbReference type="ARBA" id="ARBA00022801"/>
    </source>
</evidence>
<evidence type="ECO:0000256" key="8">
    <source>
        <dbReference type="ARBA" id="ARBA00022475"/>
    </source>
</evidence>
<comment type="caution">
    <text evidence="24">The sequence shown here is derived from an EMBL/GenBank/DDBJ whole genome shotgun (WGS) entry which is preliminary data.</text>
</comment>
<dbReference type="EC" id="3.6.4.13" evidence="7"/>
<evidence type="ECO:0000256" key="7">
    <source>
        <dbReference type="ARBA" id="ARBA00012552"/>
    </source>
</evidence>
<sequence length="1355" mass="150422">MECVFGLVGTDFVIVVADASAVNSILVHKTNEDKIMKLDSHKLIAASGESGDRVQFTEFIQKNVALYHFRNGIPLTTAAAANFTRGELATALRKNPYMVNILLAGFDRETGPSLYYIDYIATLHKVDKGAFGYGSYFCLSMMDRHYHSGMSVEEAVELVDKCIMEIRSRLVVAPPNFVIKIIDRDGAREYAWRESVKDTPAPQPEGAAQESRHSNSRDLNQTQRFHSGKLKQENLEYPPKRNPLCTPRTLNSLSVLLIFHHQRMGTVDDKWGDECSVIGDKGEIDYIDYQNDKSVCGYDPSEEGPIIISAPFPFVEGKPRSVFVGETAIDSITITNTTSEAVDLWTKIYASTPEDSFKLSLMKPPSTNDVKCQAGFIDFSVMEDRMLQPGEALTIWLSCKPMELGLYTTVVHFDAGNDRIERVAFLLADDNISQSLASKNPYSRSQRKKKISTDNFVAGSRPARAMGRPYKNRLPRYDIPQDIRALIERKQIPDVIAGGLTINNYASYFKTLLIMEEIQLEEDMGRHDMECVTMRRRGGYLSLVVPGLAERRPSLLQGDDIFVKLADADDTTIPYQGYIYRVEADEVYLKFNNEFHLCHNDGHLYNVHFKYNRVNMRRLYQAVDASKDLEMEMLFPSESYGSRLIETSTLVPISCSLNEEQICSVEMILGCKGGPPYVIYGPPGTGKTMTIIEAILQLYQNRKHARARILVCAPSNSAADHLLEKLLSEKAVHIQEKEIFRLNATSRPFEDIKPDLIRFCLFDEHIFSCPPLGALTRYRIIISTYTSASLLNAEGVQRGQFSHIFLDEAGQASEPESMISISNFCNRDTVVVLAGDPMQLGPVIFSRDAESYGLGKSYLERLFRGCDEREGNNPSWFNRIEASKVVEIIKKLTTRGNLSDSDIGVITPYRQQVLKLKKTLENMDMPDIKVGTTQEGLMWPLLVLYHCLLLLGTPHIISKDEYWNKLLWHCVDHDSYQGCALPEKSLEPVDNYPAYEDRINYDGEQPSSSGEAGWDHPGSSQAEIPEPVTDEAQWSDDKASQHRDVAVSVALFLRCLDVAVTGREGHQLVTAPRRRTWRGCSGGEELGDSDRRTFPVTRVSSPTPFHGLKFTDLIFHFSSTKARGCKLMASNLAISHPEPRGPSWRSSLVPIKAIFLSPRPIKLLKLNNNQEIFTFHEHFRHLTGDSMARTAMSMGLAMVLVTMLCARAMAQSDCTSVLISLSPCLNYITGNSSTPSSQCCTQLASVVRSSPQCLCQVLNGGGTALGINVNQTQAIALPGACKVQTPPISSCNGASPAASPAGAPEAPSSPSGTGSKTVPSTQTDGTSGASSIKFSIPLLLLLFSASYVSAFTKIF</sequence>
<evidence type="ECO:0000256" key="15">
    <source>
        <dbReference type="ARBA" id="ARBA00022840"/>
    </source>
</evidence>
<dbReference type="Gene3D" id="3.60.20.10">
    <property type="entry name" value="Glutamine Phosphoribosylpyrophosphate, subunit 1, domain 1"/>
    <property type="match status" value="1"/>
</dbReference>
<evidence type="ECO:0000313" key="25">
    <source>
        <dbReference type="Proteomes" id="UP001151529"/>
    </source>
</evidence>
<evidence type="ECO:0000256" key="14">
    <source>
        <dbReference type="ARBA" id="ARBA00022806"/>
    </source>
</evidence>
<dbReference type="SUPFAM" id="SSF52540">
    <property type="entry name" value="P-loop containing nucleoside triphosphate hydrolases"/>
    <property type="match status" value="1"/>
</dbReference>
<evidence type="ECO:0000256" key="9">
    <source>
        <dbReference type="ARBA" id="ARBA00022490"/>
    </source>
</evidence>
<dbReference type="GO" id="GO:0005737">
    <property type="term" value="C:cytoplasm"/>
    <property type="evidence" value="ECO:0007669"/>
    <property type="project" value="UniProtKB-SubCell"/>
</dbReference>
<keyword evidence="16" id="KW-0647">Proteasome</keyword>
<evidence type="ECO:0000256" key="16">
    <source>
        <dbReference type="ARBA" id="ARBA00022942"/>
    </source>
</evidence>
<keyword evidence="14" id="KW-0347">Helicase</keyword>
<keyword evidence="25" id="KW-1185">Reference proteome</keyword>
<evidence type="ECO:0000256" key="5">
    <source>
        <dbReference type="ARBA" id="ARBA00009748"/>
    </source>
</evidence>
<dbReference type="InterPro" id="IPR001353">
    <property type="entry name" value="Proteasome_sua/b"/>
</dbReference>
<dbReference type="GO" id="GO:0005524">
    <property type="term" value="F:ATP binding"/>
    <property type="evidence" value="ECO:0007669"/>
    <property type="project" value="UniProtKB-KW"/>
</dbReference>
<feature type="domain" description="Bifunctional inhibitor/plant lipid transfer protein/seed storage helical" evidence="23">
    <location>
        <begin position="1214"/>
        <end position="1291"/>
    </location>
</feature>
<dbReference type="GO" id="GO:0016787">
    <property type="term" value="F:hydrolase activity"/>
    <property type="evidence" value="ECO:0007669"/>
    <property type="project" value="UniProtKB-KW"/>
</dbReference>
<evidence type="ECO:0000256" key="18">
    <source>
        <dbReference type="ARBA" id="ARBA00023242"/>
    </source>
</evidence>
<feature type="region of interest" description="Disordered" evidence="22">
    <location>
        <begin position="1292"/>
        <end position="1328"/>
    </location>
</feature>
<keyword evidence="10" id="KW-0472">Membrane</keyword>
<reference evidence="24" key="2">
    <citation type="journal article" date="2023" name="Int. J. Mol. Sci.">
        <title>De Novo Assembly and Annotation of 11 Diverse Shrub Willow (Salix) Genomes Reveals Novel Gene Organization in Sex-Linked Regions.</title>
        <authorList>
            <person name="Hyden B."/>
            <person name="Feng K."/>
            <person name="Yates T.B."/>
            <person name="Jawdy S."/>
            <person name="Cereghino C."/>
            <person name="Smart L.B."/>
            <person name="Muchero W."/>
        </authorList>
    </citation>
    <scope>NUCLEOTIDE SEQUENCE [LARGE SCALE GENOMIC DNA]</scope>
    <source>
        <tissue evidence="24">Shoot tip</tissue>
    </source>
</reference>
<dbReference type="InterPro" id="IPR023333">
    <property type="entry name" value="Proteasome_suB-type"/>
</dbReference>
<dbReference type="Pfam" id="PF00227">
    <property type="entry name" value="Proteasome"/>
    <property type="match status" value="1"/>
</dbReference>
<dbReference type="InterPro" id="IPR027417">
    <property type="entry name" value="P-loop_NTPase"/>
</dbReference>
<comment type="function">
    <text evidence="20">Non-catalytic component of the proteasome, a multicatalytic proteinase complex which is characterized by its ability to cleave peptides with Arg, Phe, Tyr, Leu, and Glu adjacent to the leaving group at neutral or slightly basic pH. The proteasome has an ATP-dependent proteolytic activity.</text>
</comment>
<keyword evidence="10" id="KW-0336">GPI-anchor</keyword>
<dbReference type="GO" id="GO:0003723">
    <property type="term" value="F:RNA binding"/>
    <property type="evidence" value="ECO:0007669"/>
    <property type="project" value="InterPro"/>
</dbReference>
<evidence type="ECO:0000256" key="4">
    <source>
        <dbReference type="ARBA" id="ARBA00005601"/>
    </source>
</evidence>
<comment type="similarity">
    <text evidence="4">Belongs to the DNA2/NAM7 helicase family. SDE3 subfamily.</text>
</comment>
<dbReference type="Pfam" id="PF21634">
    <property type="entry name" value="MOV-10_beta-barrel"/>
    <property type="match status" value="1"/>
</dbReference>
<evidence type="ECO:0000256" key="19">
    <source>
        <dbReference type="ARBA" id="ARBA00023288"/>
    </source>
</evidence>
<dbReference type="Gene3D" id="3.40.50.300">
    <property type="entry name" value="P-loop containing nucleotide triphosphate hydrolases"/>
    <property type="match status" value="1"/>
</dbReference>
<dbReference type="GO" id="GO:0031047">
    <property type="term" value="P:regulatory ncRNA-mediated gene silencing"/>
    <property type="evidence" value="ECO:0007669"/>
    <property type="project" value="UniProtKB-KW"/>
</dbReference>
<dbReference type="FunFam" id="3.60.20.10:FF:000008">
    <property type="entry name" value="Proteasome subunit beta type-4"/>
    <property type="match status" value="1"/>
</dbReference>
<feature type="compositionally biased region" description="Polar residues" evidence="22">
    <location>
        <begin position="1316"/>
        <end position="1328"/>
    </location>
</feature>
<organism evidence="24 25">
    <name type="scientific">Salix viminalis</name>
    <name type="common">Common osier</name>
    <name type="synonym">Basket willow</name>
    <dbReference type="NCBI Taxonomy" id="40686"/>
    <lineage>
        <taxon>Eukaryota</taxon>
        <taxon>Viridiplantae</taxon>
        <taxon>Streptophyta</taxon>
        <taxon>Embryophyta</taxon>
        <taxon>Tracheophyta</taxon>
        <taxon>Spermatophyta</taxon>
        <taxon>Magnoliopsida</taxon>
        <taxon>eudicotyledons</taxon>
        <taxon>Gunneridae</taxon>
        <taxon>Pentapetalae</taxon>
        <taxon>rosids</taxon>
        <taxon>fabids</taxon>
        <taxon>Malpighiales</taxon>
        <taxon>Salicaceae</taxon>
        <taxon>Saliceae</taxon>
        <taxon>Salix</taxon>
    </lineage>
</organism>
<dbReference type="InterPro" id="IPR016140">
    <property type="entry name" value="Bifunc_inhib/LTP/seed_store"/>
</dbReference>
<dbReference type="GO" id="GO:0032574">
    <property type="term" value="F:5'-3' RNA helicase activity"/>
    <property type="evidence" value="ECO:0007669"/>
    <property type="project" value="InterPro"/>
</dbReference>
<keyword evidence="17" id="KW-0943">RNA-mediated gene silencing</keyword>
<evidence type="ECO:0000256" key="3">
    <source>
        <dbReference type="ARBA" id="ARBA00004609"/>
    </source>
</evidence>
<dbReference type="PANTHER" id="PTHR45418:SF1">
    <property type="entry name" value="CANCER_TESTIS ANTIGEN 55"/>
    <property type="match status" value="1"/>
</dbReference>
<dbReference type="Pfam" id="PF13086">
    <property type="entry name" value="AAA_11"/>
    <property type="match status" value="2"/>
</dbReference>
<accession>A0A9Q0PJF6</accession>
<dbReference type="Gene3D" id="1.10.110.10">
    <property type="entry name" value="Plant lipid-transfer and hydrophobic proteins"/>
    <property type="match status" value="1"/>
</dbReference>
<comment type="similarity">
    <text evidence="5">Belongs to the plant LTP family.</text>
</comment>
<keyword evidence="10" id="KW-0325">Glycoprotein</keyword>
<keyword evidence="8" id="KW-1003">Cell membrane</keyword>
<dbReference type="InterPro" id="IPR041677">
    <property type="entry name" value="DNA2/NAM7_AAA_11"/>
</dbReference>
<dbReference type="PROSITE" id="PS51476">
    <property type="entry name" value="PROTEASOME_BETA_2"/>
    <property type="match status" value="1"/>
</dbReference>
<dbReference type="GO" id="GO:0010498">
    <property type="term" value="P:proteasomal protein catabolic process"/>
    <property type="evidence" value="ECO:0007669"/>
    <property type="project" value="InterPro"/>
</dbReference>
<dbReference type="InterPro" id="IPR029055">
    <property type="entry name" value="Ntn_hydrolases_N"/>
</dbReference>
<evidence type="ECO:0000256" key="10">
    <source>
        <dbReference type="ARBA" id="ARBA00022622"/>
    </source>
</evidence>
<dbReference type="InterPro" id="IPR041679">
    <property type="entry name" value="DNA2/NAM7-like_C"/>
</dbReference>
<dbReference type="SUPFAM" id="SSF47699">
    <property type="entry name" value="Bifunctional inhibitor/lipid-transfer protein/seed storage 2S albumin"/>
    <property type="match status" value="1"/>
</dbReference>
<keyword evidence="11" id="KW-0732">Signal</keyword>
<dbReference type="CDD" id="cd00010">
    <property type="entry name" value="AAI_LTSS"/>
    <property type="match status" value="1"/>
</dbReference>
<evidence type="ECO:0000256" key="22">
    <source>
        <dbReference type="SAM" id="MobiDB-lite"/>
    </source>
</evidence>
<feature type="compositionally biased region" description="Low complexity" evidence="22">
    <location>
        <begin position="1293"/>
        <end position="1315"/>
    </location>
</feature>
<evidence type="ECO:0000256" key="6">
    <source>
        <dbReference type="ARBA" id="ARBA00011517"/>
    </source>
</evidence>
<dbReference type="InterPro" id="IPR036312">
    <property type="entry name" value="Bifun_inhib/LTP/seed_sf"/>
</dbReference>
<comment type="subcellular location">
    <subcellularLocation>
        <location evidence="3">Cell membrane</location>
        <topology evidence="3">Lipid-anchor</topology>
        <topology evidence="3">GPI-anchor</topology>
    </subcellularLocation>
    <subcellularLocation>
        <location evidence="2">Cytoplasm</location>
    </subcellularLocation>
    <subcellularLocation>
        <location evidence="1">Nucleus</location>
    </subcellularLocation>
</comment>
<dbReference type="EMBL" id="JAPFFL010000012">
    <property type="protein sequence ID" value="KAJ6689363.1"/>
    <property type="molecule type" value="Genomic_DNA"/>
</dbReference>
<keyword evidence="18" id="KW-0539">Nucleus</keyword>
<name>A0A9Q0PJF6_SALVM</name>
<evidence type="ECO:0000256" key="20">
    <source>
        <dbReference type="ARBA" id="ARBA00024953"/>
    </source>
</evidence>
<dbReference type="GO" id="GO:0005839">
    <property type="term" value="C:proteasome core complex"/>
    <property type="evidence" value="ECO:0007669"/>
    <property type="project" value="InterPro"/>
</dbReference>
<comment type="subunit">
    <text evidence="6">Component of the 20S core complex of the 26S proteasome. The 26S proteasome is composed of a core protease (CP), known as the 20S proteasome, capped at one or both ends by the 19S regulatory particle (RP/PA700). The 20S proteasome core is composed of 28 subunits that are arranged in four stacked rings, resulting in a barrel-shaped structure. The two end rings are each formed by seven alpha subunits, and the two central rings are each formed by seven beta subunits. The catalytic chamber with the active sites is on the inside of the barrel.</text>
</comment>
<reference evidence="24" key="1">
    <citation type="submission" date="2022-11" db="EMBL/GenBank/DDBJ databases">
        <authorList>
            <person name="Hyden B.L."/>
            <person name="Feng K."/>
            <person name="Yates T."/>
            <person name="Jawdy S."/>
            <person name="Smart L.B."/>
            <person name="Muchero W."/>
        </authorList>
    </citation>
    <scope>NUCLEOTIDE SEQUENCE</scope>
    <source>
        <tissue evidence="24">Shoot tip</tissue>
    </source>
</reference>
<dbReference type="SMART" id="SM00499">
    <property type="entry name" value="AAI"/>
    <property type="match status" value="1"/>
</dbReference>
<proteinExistence type="inferred from homology"/>
<dbReference type="CDD" id="cd18038">
    <property type="entry name" value="DEXXQc_Helz-like"/>
    <property type="match status" value="1"/>
</dbReference>